<dbReference type="GeneID" id="108077233"/>
<gene>
    <name evidence="3" type="primary">LOC108077233</name>
</gene>
<dbReference type="AlphaFoldDB" id="A0A6P4ICM7"/>
<reference evidence="2" key="1">
    <citation type="submission" date="2025-05" db="UniProtKB">
        <authorList>
            <consortium name="RefSeq"/>
        </authorList>
    </citation>
    <scope>NUCLEOTIDE SEQUENCE [LARGE SCALE GENOMIC DNA]</scope>
    <source>
        <strain evidence="2">14028-0561.14</strain>
    </source>
</reference>
<name>A0A6P4ICM7_DROKI</name>
<dbReference type="InterPro" id="IPR010736">
    <property type="entry name" value="SHIPPO-rpt"/>
</dbReference>
<evidence type="ECO:0000256" key="1">
    <source>
        <dbReference type="SAM" id="MobiDB-lite"/>
    </source>
</evidence>
<dbReference type="Proteomes" id="UP001652661">
    <property type="component" value="Chromosome 2L"/>
</dbReference>
<proteinExistence type="predicted"/>
<evidence type="ECO:0000313" key="3">
    <source>
        <dbReference type="RefSeq" id="XP_017025980.1"/>
    </source>
</evidence>
<dbReference type="Pfam" id="PF07004">
    <property type="entry name" value="SHIPPO-rpt"/>
    <property type="match status" value="2"/>
</dbReference>
<dbReference type="RefSeq" id="XP_017025980.1">
    <property type="nucleotide sequence ID" value="XM_017170491.2"/>
</dbReference>
<reference evidence="3" key="2">
    <citation type="submission" date="2025-08" db="UniProtKB">
        <authorList>
            <consortium name="RefSeq"/>
        </authorList>
    </citation>
    <scope>IDENTIFICATION</scope>
    <source>
        <strain evidence="3">14028-0561.14</strain>
        <tissue evidence="3">Whole fly</tissue>
    </source>
</reference>
<sequence>MSNNYGPGPGAYMLPSSFGQKGPQYSFGQRTGRNRHEKVGPGPAAYRIDKVTRFGKSEGLQFSMLDRSPLKKHIPIKFH</sequence>
<evidence type="ECO:0000313" key="2">
    <source>
        <dbReference type="Proteomes" id="UP001652661"/>
    </source>
</evidence>
<dbReference type="OMA" id="MPAFKKS"/>
<protein>
    <submittedName>
        <fullName evidence="3">Protein CIMAP1D</fullName>
    </submittedName>
</protein>
<feature type="region of interest" description="Disordered" evidence="1">
    <location>
        <begin position="1"/>
        <end position="44"/>
    </location>
</feature>
<organism evidence="2 3">
    <name type="scientific">Drosophila kikkawai</name>
    <name type="common">Fruit fly</name>
    <dbReference type="NCBI Taxonomy" id="30033"/>
    <lineage>
        <taxon>Eukaryota</taxon>
        <taxon>Metazoa</taxon>
        <taxon>Ecdysozoa</taxon>
        <taxon>Arthropoda</taxon>
        <taxon>Hexapoda</taxon>
        <taxon>Insecta</taxon>
        <taxon>Pterygota</taxon>
        <taxon>Neoptera</taxon>
        <taxon>Endopterygota</taxon>
        <taxon>Diptera</taxon>
        <taxon>Brachycera</taxon>
        <taxon>Muscomorpha</taxon>
        <taxon>Ephydroidea</taxon>
        <taxon>Drosophilidae</taxon>
        <taxon>Drosophila</taxon>
        <taxon>Sophophora</taxon>
    </lineage>
</organism>
<accession>A0A6P4ICM7</accession>
<keyword evidence="2" id="KW-1185">Reference proteome</keyword>
<dbReference type="OrthoDB" id="429991at2759"/>